<dbReference type="GO" id="GO:0017003">
    <property type="term" value="P:protein-heme linkage"/>
    <property type="evidence" value="ECO:0007669"/>
    <property type="project" value="UniProtKB-UniRule"/>
</dbReference>
<dbReference type="InterPro" id="IPR004329">
    <property type="entry name" value="CcmE"/>
</dbReference>
<evidence type="ECO:0000256" key="15">
    <source>
        <dbReference type="SAM" id="MobiDB-lite"/>
    </source>
</evidence>
<evidence type="ECO:0000256" key="7">
    <source>
        <dbReference type="ARBA" id="ARBA00022748"/>
    </source>
</evidence>
<evidence type="ECO:0000256" key="10">
    <source>
        <dbReference type="ARBA" id="ARBA00023004"/>
    </source>
</evidence>
<feature type="compositionally biased region" description="Polar residues" evidence="15">
    <location>
        <begin position="150"/>
        <end position="160"/>
    </location>
</feature>
<dbReference type="SUPFAM" id="SSF82093">
    <property type="entry name" value="Heme chaperone CcmE"/>
    <property type="match status" value="1"/>
</dbReference>
<accession>A0A9X0WJH9</accession>
<keyword evidence="11 13" id="KW-0472">Membrane</keyword>
<sequence length="160" mass="16793">MKARQQRLVFVGLAIAGVGAASALAISALNSNLSYFFSPSQVIADEAPRDHVFRLGGIVMPGTVNRDDGDGLTVRFDVTDNLGVVTVAYTGILPDLFSEGQGVVTRGRLDPDGLFVAEEVLAKHDEEYMPPEVASTLHTAQAEPNLEGASHSNTGGASNP</sequence>
<dbReference type="HAMAP" id="MF_01959">
    <property type="entry name" value="CcmE"/>
    <property type="match status" value="1"/>
</dbReference>
<keyword evidence="4 13" id="KW-0349">Heme</keyword>
<organism evidence="16 17">
    <name type="scientific">Thiocapsa imhoffii</name>
    <dbReference type="NCBI Taxonomy" id="382777"/>
    <lineage>
        <taxon>Bacteria</taxon>
        <taxon>Pseudomonadati</taxon>
        <taxon>Pseudomonadota</taxon>
        <taxon>Gammaproteobacteria</taxon>
        <taxon>Chromatiales</taxon>
        <taxon>Chromatiaceae</taxon>
        <taxon>Thiocapsa</taxon>
    </lineage>
</organism>
<dbReference type="RefSeq" id="WP_200388437.1">
    <property type="nucleotide sequence ID" value="NZ_NRSD01000014.1"/>
</dbReference>
<comment type="function">
    <text evidence="12 13">Heme chaperone required for the biogenesis of c-type cytochromes. Transiently binds heme delivered by CcmC and transfers the heme to apo-cytochromes in a process facilitated by CcmF and CcmH.</text>
</comment>
<dbReference type="InterPro" id="IPR012340">
    <property type="entry name" value="NA-bd_OB-fold"/>
</dbReference>
<comment type="caution">
    <text evidence="16">The sequence shown here is derived from an EMBL/GenBank/DDBJ whole genome shotgun (WGS) entry which is preliminary data.</text>
</comment>
<reference evidence="16 17" key="1">
    <citation type="journal article" date="2020" name="Microorganisms">
        <title>Osmotic Adaptation and Compatible Solute Biosynthesis of Phototrophic Bacteria as Revealed from Genome Analyses.</title>
        <authorList>
            <person name="Imhoff J.F."/>
            <person name="Rahn T."/>
            <person name="Kunzel S."/>
            <person name="Keller A."/>
            <person name="Neulinger S.C."/>
        </authorList>
    </citation>
    <scope>NUCLEOTIDE SEQUENCE [LARGE SCALE GENOMIC DNA]</scope>
    <source>
        <strain evidence="16 17">DSM 21303</strain>
    </source>
</reference>
<keyword evidence="3" id="KW-0997">Cell inner membrane</keyword>
<dbReference type="AlphaFoldDB" id="A0A9X0WJH9"/>
<dbReference type="NCBIfam" id="NF009727">
    <property type="entry name" value="PRK13254.1-1"/>
    <property type="match status" value="1"/>
</dbReference>
<evidence type="ECO:0000313" key="16">
    <source>
        <dbReference type="EMBL" id="MBK1645625.1"/>
    </source>
</evidence>
<evidence type="ECO:0000256" key="3">
    <source>
        <dbReference type="ARBA" id="ARBA00022519"/>
    </source>
</evidence>
<comment type="subcellular location">
    <subcellularLocation>
        <location evidence="1">Cell inner membrane</location>
    </subcellularLocation>
    <subcellularLocation>
        <location evidence="13">Cell membrane</location>
        <topology evidence="13">Single-pass type II membrane protein</topology>
    </subcellularLocation>
</comment>
<dbReference type="NCBIfam" id="NF009731">
    <property type="entry name" value="PRK13254.1-5"/>
    <property type="match status" value="1"/>
</dbReference>
<keyword evidence="17" id="KW-1185">Reference proteome</keyword>
<feature type="topological domain" description="Cytoplasmic" evidence="13">
    <location>
        <begin position="1"/>
        <end position="7"/>
    </location>
</feature>
<comment type="similarity">
    <text evidence="13">Belongs to the CcmE/CycJ family.</text>
</comment>
<evidence type="ECO:0000313" key="17">
    <source>
        <dbReference type="Proteomes" id="UP001138802"/>
    </source>
</evidence>
<proteinExistence type="inferred from homology"/>
<dbReference type="Proteomes" id="UP001138802">
    <property type="component" value="Unassembled WGS sequence"/>
</dbReference>
<feature type="binding site" description="axial binding residue" evidence="13 14">
    <location>
        <position position="128"/>
    </location>
    <ligand>
        <name>heme</name>
        <dbReference type="ChEBI" id="CHEBI:30413"/>
    </ligand>
    <ligandPart>
        <name>Fe</name>
        <dbReference type="ChEBI" id="CHEBI:18248"/>
    </ligandPart>
</feature>
<gene>
    <name evidence="13" type="primary">ccmE</name>
    <name evidence="13" type="synonym">cycJ</name>
    <name evidence="16" type="ORF">CKO25_13410</name>
</gene>
<dbReference type="Gene3D" id="2.40.50.140">
    <property type="entry name" value="Nucleic acid-binding proteins"/>
    <property type="match status" value="1"/>
</dbReference>
<evidence type="ECO:0000256" key="11">
    <source>
        <dbReference type="ARBA" id="ARBA00023136"/>
    </source>
</evidence>
<evidence type="ECO:0000256" key="5">
    <source>
        <dbReference type="ARBA" id="ARBA00022692"/>
    </source>
</evidence>
<evidence type="ECO:0000256" key="6">
    <source>
        <dbReference type="ARBA" id="ARBA00022723"/>
    </source>
</evidence>
<evidence type="ECO:0000256" key="13">
    <source>
        <dbReference type="HAMAP-Rule" id="MF_01959"/>
    </source>
</evidence>
<keyword evidence="7 13" id="KW-0201">Cytochrome c-type biogenesis</keyword>
<keyword evidence="10 13" id="KW-0408">Iron</keyword>
<dbReference type="EMBL" id="NRSD01000014">
    <property type="protein sequence ID" value="MBK1645625.1"/>
    <property type="molecule type" value="Genomic_DNA"/>
</dbReference>
<dbReference type="GO" id="GO:0005886">
    <property type="term" value="C:plasma membrane"/>
    <property type="evidence" value="ECO:0007669"/>
    <property type="project" value="UniProtKB-SubCell"/>
</dbReference>
<evidence type="ECO:0000256" key="9">
    <source>
        <dbReference type="ARBA" id="ARBA00022989"/>
    </source>
</evidence>
<name>A0A9X0WJH9_9GAMM</name>
<keyword evidence="9 13" id="KW-1133">Transmembrane helix</keyword>
<keyword evidence="6 13" id="KW-0479">Metal-binding</keyword>
<evidence type="ECO:0000256" key="12">
    <source>
        <dbReference type="ARBA" id="ARBA00056663"/>
    </source>
</evidence>
<dbReference type="GO" id="GO:0017004">
    <property type="term" value="P:cytochrome complex assembly"/>
    <property type="evidence" value="ECO:0007669"/>
    <property type="project" value="UniProtKB-KW"/>
</dbReference>
<evidence type="ECO:0000256" key="14">
    <source>
        <dbReference type="PIRSR" id="PIRSR604329-50"/>
    </source>
</evidence>
<keyword evidence="2 13" id="KW-1003">Cell membrane</keyword>
<evidence type="ECO:0000256" key="4">
    <source>
        <dbReference type="ARBA" id="ARBA00022617"/>
    </source>
</evidence>
<dbReference type="PANTHER" id="PTHR34128">
    <property type="entry name" value="CYTOCHROME C-TYPE BIOGENESIS PROTEIN CCME HOMOLOG, MITOCHONDRIAL"/>
    <property type="match status" value="1"/>
</dbReference>
<feature type="binding site" description="covalent" evidence="13 14">
    <location>
        <position position="124"/>
    </location>
    <ligand>
        <name>heme</name>
        <dbReference type="ChEBI" id="CHEBI:30413"/>
    </ligand>
</feature>
<dbReference type="GO" id="GO:0020037">
    <property type="term" value="F:heme binding"/>
    <property type="evidence" value="ECO:0007669"/>
    <property type="project" value="InterPro"/>
</dbReference>
<dbReference type="GO" id="GO:0046872">
    <property type="term" value="F:metal ion binding"/>
    <property type="evidence" value="ECO:0007669"/>
    <property type="project" value="UniProtKB-KW"/>
</dbReference>
<dbReference type="InterPro" id="IPR036127">
    <property type="entry name" value="CcmE-like_sf"/>
</dbReference>
<keyword evidence="8 13" id="KW-0735">Signal-anchor</keyword>
<dbReference type="NCBIfam" id="NF009729">
    <property type="entry name" value="PRK13254.1-3"/>
    <property type="match status" value="1"/>
</dbReference>
<feature type="region of interest" description="Disordered" evidence="15">
    <location>
        <begin position="141"/>
        <end position="160"/>
    </location>
</feature>
<keyword evidence="5 13" id="KW-0812">Transmembrane</keyword>
<dbReference type="Pfam" id="PF03100">
    <property type="entry name" value="CcmE"/>
    <property type="match status" value="1"/>
</dbReference>
<evidence type="ECO:0000256" key="1">
    <source>
        <dbReference type="ARBA" id="ARBA00004533"/>
    </source>
</evidence>
<feature type="topological domain" description="Extracellular" evidence="13">
    <location>
        <begin position="29"/>
        <end position="160"/>
    </location>
</feature>
<dbReference type="FunFam" id="2.40.50.140:FF:000104">
    <property type="entry name" value="Cytochrome c-type biogenesis protein CcmE"/>
    <property type="match status" value="1"/>
</dbReference>
<protein>
    <recommendedName>
        <fullName evidence="13">Cytochrome c-type biogenesis protein CcmE</fullName>
    </recommendedName>
    <alternativeName>
        <fullName evidence="13">Cytochrome c maturation protein E</fullName>
    </alternativeName>
    <alternativeName>
        <fullName evidence="13">Heme chaperone CcmE</fullName>
    </alternativeName>
</protein>
<evidence type="ECO:0000256" key="2">
    <source>
        <dbReference type="ARBA" id="ARBA00022475"/>
    </source>
</evidence>
<dbReference type="PANTHER" id="PTHR34128:SF2">
    <property type="entry name" value="CYTOCHROME C-TYPE BIOGENESIS PROTEIN CCME HOMOLOG, MITOCHONDRIAL"/>
    <property type="match status" value="1"/>
</dbReference>
<evidence type="ECO:0000256" key="8">
    <source>
        <dbReference type="ARBA" id="ARBA00022968"/>
    </source>
</evidence>